<reference evidence="3" key="1">
    <citation type="submission" date="2023-06" db="EMBL/GenBank/DDBJ databases">
        <title>Genome-scale phylogeny and comparative genomics of the fungal order Sordariales.</title>
        <authorList>
            <consortium name="Lawrence Berkeley National Laboratory"/>
            <person name="Hensen N."/>
            <person name="Bonometti L."/>
            <person name="Westerberg I."/>
            <person name="Brannstrom I.O."/>
            <person name="Guillou S."/>
            <person name="Cros-Aarteil S."/>
            <person name="Calhoun S."/>
            <person name="Haridas S."/>
            <person name="Kuo A."/>
            <person name="Mondo S."/>
            <person name="Pangilinan J."/>
            <person name="Riley R."/>
            <person name="Labutti K."/>
            <person name="Andreopoulos B."/>
            <person name="Lipzen A."/>
            <person name="Chen C."/>
            <person name="Yanf M."/>
            <person name="Daum C."/>
            <person name="Ng V."/>
            <person name="Clum A."/>
            <person name="Steindorff A."/>
            <person name="Ohm R."/>
            <person name="Martin F."/>
            <person name="Silar P."/>
            <person name="Natvig D."/>
            <person name="Lalanne C."/>
            <person name="Gautier V."/>
            <person name="Ament-Velasquez S.L."/>
            <person name="Kruys A."/>
            <person name="Hutchinson M.I."/>
            <person name="Powell A.J."/>
            <person name="Barry K."/>
            <person name="Miller A.N."/>
            <person name="Grigoriev I.V."/>
            <person name="Debuchy R."/>
            <person name="Gladieux P."/>
            <person name="Thoren M.H."/>
            <person name="Johannesson H."/>
        </authorList>
    </citation>
    <scope>NUCLEOTIDE SEQUENCE</scope>
    <source>
        <strain evidence="3">SMH4607-1</strain>
    </source>
</reference>
<organism evidence="3 4">
    <name type="scientific">Lasiosphaeris hirsuta</name>
    <dbReference type="NCBI Taxonomy" id="260670"/>
    <lineage>
        <taxon>Eukaryota</taxon>
        <taxon>Fungi</taxon>
        <taxon>Dikarya</taxon>
        <taxon>Ascomycota</taxon>
        <taxon>Pezizomycotina</taxon>
        <taxon>Sordariomycetes</taxon>
        <taxon>Sordariomycetidae</taxon>
        <taxon>Sordariales</taxon>
        <taxon>Lasiosphaeriaceae</taxon>
        <taxon>Lasiosphaeris</taxon>
    </lineage>
</organism>
<feature type="transmembrane region" description="Helical" evidence="2">
    <location>
        <begin position="529"/>
        <end position="554"/>
    </location>
</feature>
<feature type="transmembrane region" description="Helical" evidence="2">
    <location>
        <begin position="190"/>
        <end position="213"/>
    </location>
</feature>
<feature type="region of interest" description="Disordered" evidence="1">
    <location>
        <begin position="1"/>
        <end position="34"/>
    </location>
</feature>
<keyword evidence="2" id="KW-0812">Transmembrane</keyword>
<accession>A0AA40A1U4</accession>
<feature type="transmembrane region" description="Helical" evidence="2">
    <location>
        <begin position="150"/>
        <end position="170"/>
    </location>
</feature>
<keyword evidence="2" id="KW-0472">Membrane</keyword>
<keyword evidence="4" id="KW-1185">Reference proteome</keyword>
<feature type="transmembrane region" description="Helical" evidence="2">
    <location>
        <begin position="105"/>
        <end position="129"/>
    </location>
</feature>
<evidence type="ECO:0000256" key="2">
    <source>
        <dbReference type="SAM" id="Phobius"/>
    </source>
</evidence>
<feature type="transmembrane region" description="Helical" evidence="2">
    <location>
        <begin position="44"/>
        <end position="68"/>
    </location>
</feature>
<dbReference type="Proteomes" id="UP001172102">
    <property type="component" value="Unassembled WGS sequence"/>
</dbReference>
<sequence>MSLSELSPKQPYTVEQATPPPPTARPGAGSEPEARVMSGKYSSILIAFAMTALTMTIIPAALLCLIFANRLTHGATLSVDLQTPVDTAQGRASGIYYVNISATTLVFLSSLMSTLASVLVASLMLLFSYPAMSRILAKSRLQGDDLPTPFQLNLLVQLFRGGLGALWSWLTYLVEWRGKRARIATEVNLTAAFSVAAIALGLLISVADTWLHLTTQSVQYSRITAQPAVEHHEYGRGLSEYCVQAMLPRLTGNRSCTAMGGNLLNESDVFNTLYDLSPANRIHIFNDTISRHTYALIAAPSPDPAIDFTASTFALSTQCTLITRACNLRLSSSVSYPFDCKSVIDFGGDLFSSSSAFLFRMFNSSAGSDTLTYPDAANPFYWALASMTPGVYGADVEDPEIDTTYKGTGTVLWCNTTVHEVVYSSVNGSVAGLAPSAAAAGRVGNTTLGGLFAQAMEVAPGFWQPAARDAMQKAVLRLPEARDPAAMLLDEFPAEFSRIAAAFGAPGLGPRENVEEQVRGSLIVASVQVAPLFMVVVLGFMYALLAAGLAVVALCTGEGVHDAVAKLGISGIVALGFERERGLGEPVEKIEELYEEWAGKGTARVSIRKTEAGWGYGIVGGK</sequence>
<dbReference type="EMBL" id="JAUKUA010000006">
    <property type="protein sequence ID" value="KAK0707747.1"/>
    <property type="molecule type" value="Genomic_DNA"/>
</dbReference>
<evidence type="ECO:0000256" key="1">
    <source>
        <dbReference type="SAM" id="MobiDB-lite"/>
    </source>
</evidence>
<keyword evidence="2" id="KW-1133">Transmembrane helix</keyword>
<proteinExistence type="predicted"/>
<evidence type="ECO:0000313" key="3">
    <source>
        <dbReference type="EMBL" id="KAK0707747.1"/>
    </source>
</evidence>
<dbReference type="AlphaFoldDB" id="A0AA40A1U4"/>
<name>A0AA40A1U4_9PEZI</name>
<gene>
    <name evidence="3" type="ORF">B0H67DRAFT_321678</name>
</gene>
<protein>
    <submittedName>
        <fullName evidence="3">Uncharacterized protein</fullName>
    </submittedName>
</protein>
<comment type="caution">
    <text evidence="3">The sequence shown here is derived from an EMBL/GenBank/DDBJ whole genome shotgun (WGS) entry which is preliminary data.</text>
</comment>
<evidence type="ECO:0000313" key="4">
    <source>
        <dbReference type="Proteomes" id="UP001172102"/>
    </source>
</evidence>